<reference evidence="1 2" key="1">
    <citation type="journal article" date="2011" name="Cell">
        <title>The monarch butterfly genome yields insights into long-distance migration.</title>
        <authorList>
            <person name="Zhan S."/>
            <person name="Merlin C."/>
            <person name="Boore J.L."/>
            <person name="Reppert S.M."/>
        </authorList>
    </citation>
    <scope>NUCLEOTIDE SEQUENCE [LARGE SCALE GENOMIC DNA]</scope>
    <source>
        <strain evidence="1">F-2</strain>
    </source>
</reference>
<dbReference type="AlphaFoldDB" id="A0A212F467"/>
<evidence type="ECO:0000313" key="1">
    <source>
        <dbReference type="EMBL" id="OWR48538.1"/>
    </source>
</evidence>
<name>A0A212F467_DANPL</name>
<proteinExistence type="predicted"/>
<comment type="caution">
    <text evidence="1">The sequence shown here is derived from an EMBL/GenBank/DDBJ whole genome shotgun (WGS) entry which is preliminary data.</text>
</comment>
<dbReference type="InParanoid" id="A0A212F467"/>
<protein>
    <submittedName>
        <fullName evidence="1">Uncharacterized protein</fullName>
    </submittedName>
</protein>
<sequence>MRSPEYHCNIFVLLKYNNIRINIASLYIILQVMGPVAFNKCIFAIEVHEKDKDLLSIVFDCIRDIKRNYRRTVLTVGCVCATLRKWPAAIWSTHQNSRVAKTTTSGRFLLLEGMDFTKDPAADASDADYKNML</sequence>
<dbReference type="KEGG" id="dpl:KGM_203111"/>
<keyword evidence="2" id="KW-1185">Reference proteome</keyword>
<dbReference type="EMBL" id="AGBW02010425">
    <property type="protein sequence ID" value="OWR48538.1"/>
    <property type="molecule type" value="Genomic_DNA"/>
</dbReference>
<evidence type="ECO:0000313" key="2">
    <source>
        <dbReference type="Proteomes" id="UP000007151"/>
    </source>
</evidence>
<organism evidence="1 2">
    <name type="scientific">Danaus plexippus plexippus</name>
    <dbReference type="NCBI Taxonomy" id="278856"/>
    <lineage>
        <taxon>Eukaryota</taxon>
        <taxon>Metazoa</taxon>
        <taxon>Ecdysozoa</taxon>
        <taxon>Arthropoda</taxon>
        <taxon>Hexapoda</taxon>
        <taxon>Insecta</taxon>
        <taxon>Pterygota</taxon>
        <taxon>Neoptera</taxon>
        <taxon>Endopterygota</taxon>
        <taxon>Lepidoptera</taxon>
        <taxon>Glossata</taxon>
        <taxon>Ditrysia</taxon>
        <taxon>Papilionoidea</taxon>
        <taxon>Nymphalidae</taxon>
        <taxon>Danainae</taxon>
        <taxon>Danaini</taxon>
        <taxon>Danaina</taxon>
        <taxon>Danaus</taxon>
        <taxon>Danaus</taxon>
    </lineage>
</organism>
<accession>A0A212F467</accession>
<dbReference type="Proteomes" id="UP000007151">
    <property type="component" value="Unassembled WGS sequence"/>
</dbReference>
<gene>
    <name evidence="1" type="ORF">KGM_203111</name>
</gene>